<dbReference type="GO" id="GO:0009089">
    <property type="term" value="P:lysine biosynthetic process via diaminopimelate"/>
    <property type="evidence" value="ECO:0007669"/>
    <property type="project" value="UniProtKB-UniRule"/>
</dbReference>
<evidence type="ECO:0000256" key="12">
    <source>
        <dbReference type="ARBA" id="ARBA00049396"/>
    </source>
</evidence>
<comment type="caution">
    <text evidence="13">Was originally thought to be a dihydrodipicolinate reductase (DHDPR), catalyzing the conversion of dihydrodipicolinate to tetrahydrodipicolinate. However, it was shown in E.coli that the substrate of the enzymatic reaction is not dihydrodipicolinate (DHDP) but in fact (2S,4S)-4-hydroxy-2,3,4,5-tetrahydrodipicolinic acid (HTPA), the product released by the DapA-catalyzed reaction.</text>
</comment>
<evidence type="ECO:0000313" key="17">
    <source>
        <dbReference type="Proteomes" id="UP000176863"/>
    </source>
</evidence>
<comment type="catalytic activity">
    <reaction evidence="12 13">
        <text>(S)-2,3,4,5-tetrahydrodipicolinate + NAD(+) + H2O = (2S,4S)-4-hydroxy-2,3,4,5-tetrahydrodipicolinate + NADH + H(+)</text>
        <dbReference type="Rhea" id="RHEA:35323"/>
        <dbReference type="ChEBI" id="CHEBI:15377"/>
        <dbReference type="ChEBI" id="CHEBI:15378"/>
        <dbReference type="ChEBI" id="CHEBI:16845"/>
        <dbReference type="ChEBI" id="CHEBI:57540"/>
        <dbReference type="ChEBI" id="CHEBI:57945"/>
        <dbReference type="ChEBI" id="CHEBI:67139"/>
        <dbReference type="EC" id="1.17.1.8"/>
    </reaction>
</comment>
<keyword evidence="7 13" id="KW-0520">NAD</keyword>
<proteinExistence type="inferred from homology"/>
<keyword evidence="8 13" id="KW-0457">Lysine biosynthesis</keyword>
<dbReference type="GO" id="GO:0051287">
    <property type="term" value="F:NAD binding"/>
    <property type="evidence" value="ECO:0007669"/>
    <property type="project" value="UniProtKB-UniRule"/>
</dbReference>
<organism evidence="16 17">
    <name type="scientific">Candidatus Kaiserbacteria bacterium RIFCSPHIGHO2_01_FULL_53_29</name>
    <dbReference type="NCBI Taxonomy" id="1798480"/>
    <lineage>
        <taxon>Bacteria</taxon>
        <taxon>Candidatus Kaiseribacteriota</taxon>
    </lineage>
</organism>
<dbReference type="SUPFAM" id="SSF55347">
    <property type="entry name" value="Glyceraldehyde-3-phosphate dehydrogenase-like, C-terminal domain"/>
    <property type="match status" value="1"/>
</dbReference>
<dbReference type="CDD" id="cd02274">
    <property type="entry name" value="DHDPR_N"/>
    <property type="match status" value="1"/>
</dbReference>
<evidence type="ECO:0000256" key="13">
    <source>
        <dbReference type="HAMAP-Rule" id="MF_00102"/>
    </source>
</evidence>
<comment type="caution">
    <text evidence="13">Lacks conserved residue(s) required for the propagation of feature annotation.</text>
</comment>
<dbReference type="UniPathway" id="UPA00034">
    <property type="reaction ID" value="UER00018"/>
</dbReference>
<dbReference type="PANTHER" id="PTHR20836:SF0">
    <property type="entry name" value="4-HYDROXY-TETRAHYDRODIPICOLINATE REDUCTASE 1, CHLOROPLASTIC-RELATED"/>
    <property type="match status" value="1"/>
</dbReference>
<name>A0A1F6CVG5_9BACT</name>
<evidence type="ECO:0000256" key="3">
    <source>
        <dbReference type="ARBA" id="ARBA00022605"/>
    </source>
</evidence>
<evidence type="ECO:0000256" key="7">
    <source>
        <dbReference type="ARBA" id="ARBA00023027"/>
    </source>
</evidence>
<feature type="domain" description="Dihydrodipicolinate reductase N-terminal" evidence="14">
    <location>
        <begin position="3"/>
        <end position="102"/>
    </location>
</feature>
<dbReference type="HAMAP" id="MF_00102">
    <property type="entry name" value="DapB"/>
    <property type="match status" value="1"/>
</dbReference>
<protein>
    <recommendedName>
        <fullName evidence="10 13">4-hydroxy-tetrahydrodipicolinate reductase</fullName>
        <shortName evidence="13">HTPA reductase</shortName>
        <ecNumber evidence="10 13">1.17.1.8</ecNumber>
    </recommendedName>
</protein>
<dbReference type="GO" id="GO:0050661">
    <property type="term" value="F:NADP binding"/>
    <property type="evidence" value="ECO:0007669"/>
    <property type="project" value="UniProtKB-UniRule"/>
</dbReference>
<dbReference type="GO" id="GO:0016726">
    <property type="term" value="F:oxidoreductase activity, acting on CH or CH2 groups, NAD or NADP as acceptor"/>
    <property type="evidence" value="ECO:0007669"/>
    <property type="project" value="UniProtKB-UniRule"/>
</dbReference>
<accession>A0A1F6CVG5</accession>
<evidence type="ECO:0000256" key="2">
    <source>
        <dbReference type="ARBA" id="ARBA00022490"/>
    </source>
</evidence>
<gene>
    <name evidence="13" type="primary">dapB</name>
    <name evidence="16" type="ORF">A2851_03705</name>
</gene>
<dbReference type="Gene3D" id="3.30.360.10">
    <property type="entry name" value="Dihydrodipicolinate Reductase, domain 2"/>
    <property type="match status" value="1"/>
</dbReference>
<feature type="binding site" evidence="13">
    <location>
        <begin position="141"/>
        <end position="142"/>
    </location>
    <ligand>
        <name>(S)-2,3,4,5-tetrahydrodipicolinate</name>
        <dbReference type="ChEBI" id="CHEBI:16845"/>
    </ligand>
</feature>
<evidence type="ECO:0000256" key="1">
    <source>
        <dbReference type="ARBA" id="ARBA00006642"/>
    </source>
</evidence>
<feature type="domain" description="Dihydrodipicolinate reductase C-terminal" evidence="15">
    <location>
        <begin position="105"/>
        <end position="220"/>
    </location>
</feature>
<dbReference type="SUPFAM" id="SSF51735">
    <property type="entry name" value="NAD(P)-binding Rossmann-fold domains"/>
    <property type="match status" value="1"/>
</dbReference>
<dbReference type="EC" id="1.17.1.8" evidence="10 13"/>
<dbReference type="PANTHER" id="PTHR20836">
    <property type="entry name" value="DIHYDRODIPICOLINATE REDUCTASE"/>
    <property type="match status" value="1"/>
</dbReference>
<feature type="binding site" evidence="13">
    <location>
        <position position="34"/>
    </location>
    <ligand>
        <name>NAD(+)</name>
        <dbReference type="ChEBI" id="CHEBI:57540"/>
    </ligand>
</feature>
<evidence type="ECO:0000259" key="15">
    <source>
        <dbReference type="Pfam" id="PF05173"/>
    </source>
</evidence>
<comment type="subcellular location">
    <subcellularLocation>
        <location evidence="13">Cytoplasm</location>
    </subcellularLocation>
</comment>
<dbReference type="InterPro" id="IPR023940">
    <property type="entry name" value="DHDPR_bac"/>
</dbReference>
<dbReference type="InterPro" id="IPR022663">
    <property type="entry name" value="DapB_C"/>
</dbReference>
<feature type="active site" description="Proton donor/acceptor" evidence="13">
    <location>
        <position position="131"/>
    </location>
</feature>
<keyword evidence="6 13" id="KW-0560">Oxidoreductase</keyword>
<dbReference type="Proteomes" id="UP000176863">
    <property type="component" value="Unassembled WGS sequence"/>
</dbReference>
<evidence type="ECO:0000256" key="8">
    <source>
        <dbReference type="ARBA" id="ARBA00023154"/>
    </source>
</evidence>
<sequence length="224" mass="23957">MTKIIICGAHGRMGQLLVSCAKEDPSFEIVGTVDSGGDLSAVISRADVVIDFTTAPASEALAKIVANNRKALVIGTTGHTTAQRDAILGAVQKIPVVWSANFSTGVNVLFYITDLVAKLLPDAGVEVSETHHTKKKDAPSGTAKRLQEILKLVRKEDVLVHSSRIGDVVGDHTVTFSTPDETLELRHHAVDRATFARGALVAAKWVAKKKPGLYDMQDVLGLKK</sequence>
<dbReference type="Pfam" id="PF01113">
    <property type="entry name" value="DapB_N"/>
    <property type="match status" value="1"/>
</dbReference>
<keyword evidence="4 13" id="KW-0521">NADP</keyword>
<evidence type="ECO:0000256" key="11">
    <source>
        <dbReference type="ARBA" id="ARBA00049080"/>
    </source>
</evidence>
<evidence type="ECO:0000313" key="16">
    <source>
        <dbReference type="EMBL" id="OGG53166.1"/>
    </source>
</evidence>
<dbReference type="Pfam" id="PF05173">
    <property type="entry name" value="DapB_C"/>
    <property type="match status" value="1"/>
</dbReference>
<evidence type="ECO:0000256" key="5">
    <source>
        <dbReference type="ARBA" id="ARBA00022915"/>
    </source>
</evidence>
<evidence type="ECO:0000259" key="14">
    <source>
        <dbReference type="Pfam" id="PF01113"/>
    </source>
</evidence>
<comment type="similarity">
    <text evidence="1 13">Belongs to the DapB family.</text>
</comment>
<evidence type="ECO:0000256" key="4">
    <source>
        <dbReference type="ARBA" id="ARBA00022857"/>
    </source>
</evidence>
<comment type="function">
    <text evidence="13">Catalyzes the conversion of 4-hydroxy-tetrahydrodipicolinate (HTPA) to tetrahydrodipicolinate.</text>
</comment>
<feature type="binding site" evidence="13">
    <location>
        <position position="132"/>
    </location>
    <ligand>
        <name>(S)-2,3,4,5-tetrahydrodipicolinate</name>
        <dbReference type="ChEBI" id="CHEBI:16845"/>
    </ligand>
</feature>
<keyword evidence="5 13" id="KW-0220">Diaminopimelate biosynthesis</keyword>
<reference evidence="16 17" key="1">
    <citation type="journal article" date="2016" name="Nat. Commun.">
        <title>Thousands of microbial genomes shed light on interconnected biogeochemical processes in an aquifer system.</title>
        <authorList>
            <person name="Anantharaman K."/>
            <person name="Brown C.T."/>
            <person name="Hug L.A."/>
            <person name="Sharon I."/>
            <person name="Castelle C.J."/>
            <person name="Probst A.J."/>
            <person name="Thomas B.C."/>
            <person name="Singh A."/>
            <person name="Wilkins M.J."/>
            <person name="Karaoz U."/>
            <person name="Brodie E.L."/>
            <person name="Williams K.H."/>
            <person name="Hubbard S.S."/>
            <person name="Banfield J.F."/>
        </authorList>
    </citation>
    <scope>NUCLEOTIDE SEQUENCE [LARGE SCALE GENOMIC DNA]</scope>
</reference>
<feature type="binding site" evidence="13">
    <location>
        <begin position="8"/>
        <end position="13"/>
    </location>
    <ligand>
        <name>NAD(+)</name>
        <dbReference type="ChEBI" id="CHEBI:57540"/>
    </ligand>
</feature>
<dbReference type="InterPro" id="IPR036291">
    <property type="entry name" value="NAD(P)-bd_dom_sf"/>
</dbReference>
<feature type="binding site" evidence="13">
    <location>
        <begin position="75"/>
        <end position="77"/>
    </location>
    <ligand>
        <name>NAD(+)</name>
        <dbReference type="ChEBI" id="CHEBI:57540"/>
    </ligand>
</feature>
<comment type="subunit">
    <text evidence="13">Homotetramer.</text>
</comment>
<dbReference type="InterPro" id="IPR022664">
    <property type="entry name" value="DapB_N_CS"/>
</dbReference>
<dbReference type="STRING" id="1798480.A2851_03705"/>
<evidence type="ECO:0000256" key="6">
    <source>
        <dbReference type="ARBA" id="ARBA00023002"/>
    </source>
</evidence>
<comment type="pathway">
    <text evidence="9 13">Amino-acid biosynthesis; L-lysine biosynthesis via DAP pathway; (S)-tetrahydrodipicolinate from L-aspartate: step 4/4.</text>
</comment>
<dbReference type="Gene3D" id="3.40.50.720">
    <property type="entry name" value="NAD(P)-binding Rossmann-like Domain"/>
    <property type="match status" value="1"/>
</dbReference>
<comment type="caution">
    <text evidence="16">The sequence shown here is derived from an EMBL/GenBank/DDBJ whole genome shotgun (WGS) entry which is preliminary data.</text>
</comment>
<dbReference type="AlphaFoldDB" id="A0A1F6CVG5"/>
<keyword evidence="3 13" id="KW-0028">Amino-acid biosynthesis</keyword>
<dbReference type="EMBL" id="MFKT01000016">
    <property type="protein sequence ID" value="OGG53166.1"/>
    <property type="molecule type" value="Genomic_DNA"/>
</dbReference>
<feature type="active site" description="Proton donor" evidence="13">
    <location>
        <position position="135"/>
    </location>
</feature>
<comment type="catalytic activity">
    <reaction evidence="11 13">
        <text>(S)-2,3,4,5-tetrahydrodipicolinate + NADP(+) + H2O = (2S,4S)-4-hydroxy-2,3,4,5-tetrahydrodipicolinate + NADPH + H(+)</text>
        <dbReference type="Rhea" id="RHEA:35331"/>
        <dbReference type="ChEBI" id="CHEBI:15377"/>
        <dbReference type="ChEBI" id="CHEBI:15378"/>
        <dbReference type="ChEBI" id="CHEBI:16845"/>
        <dbReference type="ChEBI" id="CHEBI:57783"/>
        <dbReference type="ChEBI" id="CHEBI:58349"/>
        <dbReference type="ChEBI" id="CHEBI:67139"/>
        <dbReference type="EC" id="1.17.1.8"/>
    </reaction>
</comment>
<keyword evidence="2 13" id="KW-0963">Cytoplasm</keyword>
<dbReference type="GO" id="GO:0019877">
    <property type="term" value="P:diaminopimelate biosynthetic process"/>
    <property type="evidence" value="ECO:0007669"/>
    <property type="project" value="UniProtKB-UniRule"/>
</dbReference>
<dbReference type="GO" id="GO:0008839">
    <property type="term" value="F:4-hydroxy-tetrahydrodipicolinate reductase"/>
    <property type="evidence" value="ECO:0007669"/>
    <property type="project" value="UniProtKB-EC"/>
</dbReference>
<dbReference type="InterPro" id="IPR000846">
    <property type="entry name" value="DapB_N"/>
</dbReference>
<evidence type="ECO:0000256" key="9">
    <source>
        <dbReference type="ARBA" id="ARBA00037922"/>
    </source>
</evidence>
<dbReference type="GO" id="GO:0005737">
    <property type="term" value="C:cytoplasm"/>
    <property type="evidence" value="ECO:0007669"/>
    <property type="project" value="UniProtKB-SubCell"/>
</dbReference>
<dbReference type="PROSITE" id="PS01298">
    <property type="entry name" value="DAPB"/>
    <property type="match status" value="1"/>
</dbReference>
<feature type="binding site" evidence="13">
    <location>
        <begin position="99"/>
        <end position="102"/>
    </location>
    <ligand>
        <name>NAD(+)</name>
        <dbReference type="ChEBI" id="CHEBI:57540"/>
    </ligand>
</feature>
<evidence type="ECO:0000256" key="10">
    <source>
        <dbReference type="ARBA" id="ARBA00038983"/>
    </source>
</evidence>
<dbReference type="PIRSF" id="PIRSF000161">
    <property type="entry name" value="DHPR"/>
    <property type="match status" value="1"/>
</dbReference>